<keyword evidence="2 8" id="KW-0223">Dioxygenase</keyword>
<dbReference type="EMBL" id="CP016440">
    <property type="protein sequence ID" value="ANY14616.1"/>
    <property type="molecule type" value="Genomic_DNA"/>
</dbReference>
<dbReference type="GO" id="GO:0008198">
    <property type="term" value="F:ferrous iron binding"/>
    <property type="evidence" value="ECO:0007669"/>
    <property type="project" value="TreeGrafter"/>
</dbReference>
<feature type="binding site" evidence="5">
    <location>
        <position position="186"/>
    </location>
    <ligand>
        <name>Fe cation</name>
        <dbReference type="ChEBI" id="CHEBI:24875"/>
        <note>catalytic</note>
    </ligand>
</feature>
<keyword evidence="1 5" id="KW-0479">Metal-binding</keyword>
<dbReference type="GO" id="GO:0035513">
    <property type="term" value="P:oxidative RNA demethylation"/>
    <property type="evidence" value="ECO:0007669"/>
    <property type="project" value="TreeGrafter"/>
</dbReference>
<dbReference type="Proteomes" id="UP000053096">
    <property type="component" value="Unassembled WGS sequence"/>
</dbReference>
<proteinExistence type="predicted"/>
<dbReference type="Proteomes" id="UP000092950">
    <property type="component" value="Chromosome"/>
</dbReference>
<dbReference type="GO" id="GO:0035516">
    <property type="term" value="F:broad specificity oxidative DNA demethylase activity"/>
    <property type="evidence" value="ECO:0007669"/>
    <property type="project" value="TreeGrafter"/>
</dbReference>
<feature type="binding site" evidence="5">
    <location>
        <position position="130"/>
    </location>
    <ligand>
        <name>Fe cation</name>
        <dbReference type="ChEBI" id="CHEBI:24875"/>
        <note>catalytic</note>
    </ligand>
</feature>
<dbReference type="RefSeq" id="WP_043210364.1">
    <property type="nucleotide sequence ID" value="NZ_CAJGUP010000210.1"/>
</dbReference>
<gene>
    <name evidence="8" type="primary">alkB</name>
    <name evidence="7" type="ORF">BBN53_01160</name>
    <name evidence="8" type="ORF">ERS370011_01417</name>
</gene>
<evidence type="ECO:0000256" key="3">
    <source>
        <dbReference type="ARBA" id="ARBA00023002"/>
    </source>
</evidence>
<dbReference type="GO" id="GO:0035515">
    <property type="term" value="F:oxidative RNA demethylase activity"/>
    <property type="evidence" value="ECO:0007669"/>
    <property type="project" value="TreeGrafter"/>
</dbReference>
<dbReference type="InterPro" id="IPR027450">
    <property type="entry name" value="AlkB-like"/>
</dbReference>
<protein>
    <submittedName>
        <fullName evidence="8">Alpha-ketoglutarate-dependent dioxygenase AlkB</fullName>
        <ecNumber evidence="8">1.14.11.-</ecNumber>
    </submittedName>
</protein>
<reference evidence="8 9" key="1">
    <citation type="submission" date="2015-09" db="EMBL/GenBank/DDBJ databases">
        <authorList>
            <person name="Jackson K.R."/>
            <person name="Lunt B.L."/>
            <person name="Fisher J.N.B."/>
            <person name="Gardner A.V."/>
            <person name="Bailey M.E."/>
            <person name="Deus L.M."/>
            <person name="Earl A.S."/>
            <person name="Gibby P.D."/>
            <person name="Hartmann K.A."/>
            <person name="Liu J.E."/>
            <person name="Manci A.M."/>
            <person name="Nielsen D.A."/>
            <person name="Solomon M.B."/>
            <person name="Breakwell D.P."/>
            <person name="Burnett S.H."/>
            <person name="Grose J.H."/>
        </authorList>
    </citation>
    <scope>NUCLEOTIDE SEQUENCE [LARGE SCALE GENOMIC DNA]</scope>
    <source>
        <strain evidence="8 9">2789STDY5608636</strain>
    </source>
</reference>
<dbReference type="EMBL" id="CYTV01000003">
    <property type="protein sequence ID" value="CUI61581.1"/>
    <property type="molecule type" value="Genomic_DNA"/>
</dbReference>
<keyword evidence="3 8" id="KW-0560">Oxidoreductase</keyword>
<reference evidence="7 10" key="2">
    <citation type="submission" date="2016-07" db="EMBL/GenBank/DDBJ databases">
        <title>Complete genome sequences of Bordetella pseudohinzii.</title>
        <authorList>
            <person name="Spilker T."/>
            <person name="Darrah R."/>
            <person name="LiPuma J.J."/>
        </authorList>
    </citation>
    <scope>NUCLEOTIDE SEQUENCE [LARGE SCALE GENOMIC DNA]</scope>
    <source>
        <strain evidence="7 10">HI4681</strain>
    </source>
</reference>
<evidence type="ECO:0000313" key="10">
    <source>
        <dbReference type="Proteomes" id="UP000092950"/>
    </source>
</evidence>
<keyword evidence="4 5" id="KW-0408">Iron</keyword>
<evidence type="ECO:0000256" key="5">
    <source>
        <dbReference type="PIRSR" id="PIRSR604574-2"/>
    </source>
</evidence>
<dbReference type="PROSITE" id="PS51471">
    <property type="entry name" value="FE2OG_OXY"/>
    <property type="match status" value="1"/>
</dbReference>
<feature type="domain" description="Fe2OG dioxygenase" evidence="6">
    <location>
        <begin position="112"/>
        <end position="212"/>
    </location>
</feature>
<dbReference type="AlphaFoldDB" id="A0A0J6F2V2"/>
<evidence type="ECO:0000313" key="8">
    <source>
        <dbReference type="EMBL" id="CUI61581.1"/>
    </source>
</evidence>
<evidence type="ECO:0000256" key="1">
    <source>
        <dbReference type="ARBA" id="ARBA00022723"/>
    </source>
</evidence>
<accession>A0A0J6F2V2</accession>
<dbReference type="Gene3D" id="2.60.120.590">
    <property type="entry name" value="Alpha-ketoglutarate-dependent dioxygenase AlkB-like"/>
    <property type="match status" value="1"/>
</dbReference>
<dbReference type="InterPro" id="IPR005123">
    <property type="entry name" value="Oxoglu/Fe-dep_dioxygenase_dom"/>
</dbReference>
<evidence type="ECO:0000313" key="7">
    <source>
        <dbReference type="EMBL" id="ANY14616.1"/>
    </source>
</evidence>
<dbReference type="PANTHER" id="PTHR16557:SF2">
    <property type="entry name" value="NUCLEIC ACID DIOXYGENASE ALKBH1"/>
    <property type="match status" value="1"/>
</dbReference>
<dbReference type="PANTHER" id="PTHR16557">
    <property type="entry name" value="ALKYLATED DNA REPAIR PROTEIN ALKB-RELATED"/>
    <property type="match status" value="1"/>
</dbReference>
<dbReference type="InterPro" id="IPR004574">
    <property type="entry name" value="Alkb"/>
</dbReference>
<dbReference type="Pfam" id="PF13532">
    <property type="entry name" value="2OG-FeII_Oxy_2"/>
    <property type="match status" value="1"/>
</dbReference>
<evidence type="ECO:0000313" key="9">
    <source>
        <dbReference type="Proteomes" id="UP000053096"/>
    </source>
</evidence>
<evidence type="ECO:0000259" key="6">
    <source>
        <dbReference type="PROSITE" id="PS51471"/>
    </source>
</evidence>
<dbReference type="OrthoDB" id="9796932at2"/>
<sequence>MQAELFADDNRIALGPQACVLRGLALARAERLLAALADIEAGAPPRHMLTPGGFTMSAAITNCGELGWTTDRQGYRYRSHDPQSGLPWPPLPAVFAELAAEAAAMAGFAGFRPDACLINHYAPGARMSLHQDRNEADFGAPIVSVSLGLPAVFLFGGLRRQDRCARVPLRHGDVAVWGGADRLRFHGILPLAEGEHPVVGRQRINLTLRRAGPAVQ</sequence>
<accession>A0A0M7E2S9</accession>
<feature type="binding site" evidence="5">
    <location>
        <position position="132"/>
    </location>
    <ligand>
        <name>Fe cation</name>
        <dbReference type="ChEBI" id="CHEBI:24875"/>
        <note>catalytic</note>
    </ligand>
</feature>
<name>A0A0J6F2V2_9BORD</name>
<dbReference type="InterPro" id="IPR037151">
    <property type="entry name" value="AlkB-like_sf"/>
</dbReference>
<organism evidence="8 9">
    <name type="scientific">Bordetella pseudohinzii</name>
    <dbReference type="NCBI Taxonomy" id="1331258"/>
    <lineage>
        <taxon>Bacteria</taxon>
        <taxon>Pseudomonadati</taxon>
        <taxon>Pseudomonadota</taxon>
        <taxon>Betaproteobacteria</taxon>
        <taxon>Burkholderiales</taxon>
        <taxon>Alcaligenaceae</taxon>
        <taxon>Bordetella</taxon>
    </lineage>
</organism>
<dbReference type="GO" id="GO:0005737">
    <property type="term" value="C:cytoplasm"/>
    <property type="evidence" value="ECO:0007669"/>
    <property type="project" value="TreeGrafter"/>
</dbReference>
<dbReference type="SUPFAM" id="SSF51197">
    <property type="entry name" value="Clavaminate synthase-like"/>
    <property type="match status" value="1"/>
</dbReference>
<keyword evidence="10" id="KW-1185">Reference proteome</keyword>
<evidence type="ECO:0000256" key="4">
    <source>
        <dbReference type="ARBA" id="ARBA00023004"/>
    </source>
</evidence>
<dbReference type="KEGG" id="bpdz:BBN53_01160"/>
<dbReference type="NCBIfam" id="NF011930">
    <property type="entry name" value="PRK15401.1"/>
    <property type="match status" value="1"/>
</dbReference>
<evidence type="ECO:0000256" key="2">
    <source>
        <dbReference type="ARBA" id="ARBA00022964"/>
    </source>
</evidence>
<comment type="cofactor">
    <cofactor evidence="5">
        <name>Fe(2+)</name>
        <dbReference type="ChEBI" id="CHEBI:29033"/>
    </cofactor>
    <text evidence="5">Binds 1 Fe(2+) ion per subunit.</text>
</comment>
<dbReference type="EC" id="1.14.11.-" evidence="8"/>